<feature type="compositionally biased region" description="Polar residues" evidence="1">
    <location>
        <begin position="111"/>
        <end position="124"/>
    </location>
</feature>
<accession>A0AAV7CHD1</accession>
<organism evidence="2 3">
    <name type="scientific">Engystomops pustulosus</name>
    <name type="common">Tungara frog</name>
    <name type="synonym">Physalaemus pustulosus</name>
    <dbReference type="NCBI Taxonomy" id="76066"/>
    <lineage>
        <taxon>Eukaryota</taxon>
        <taxon>Metazoa</taxon>
        <taxon>Chordata</taxon>
        <taxon>Craniata</taxon>
        <taxon>Vertebrata</taxon>
        <taxon>Euteleostomi</taxon>
        <taxon>Amphibia</taxon>
        <taxon>Batrachia</taxon>
        <taxon>Anura</taxon>
        <taxon>Neobatrachia</taxon>
        <taxon>Hyloidea</taxon>
        <taxon>Leptodactylidae</taxon>
        <taxon>Leiuperinae</taxon>
        <taxon>Engystomops</taxon>
    </lineage>
</organism>
<dbReference type="Pfam" id="PF14774">
    <property type="entry name" value="FAM177"/>
    <property type="match status" value="1"/>
</dbReference>
<name>A0AAV7CHD1_ENGPU</name>
<feature type="region of interest" description="Disordered" evidence="1">
    <location>
        <begin position="76"/>
        <end position="145"/>
    </location>
</feature>
<dbReference type="EMBL" id="WNYA01000003">
    <property type="protein sequence ID" value="KAG8584472.1"/>
    <property type="molecule type" value="Genomic_DNA"/>
</dbReference>
<dbReference type="PANTHER" id="PTHR31206">
    <property type="entry name" value="LP10445P"/>
    <property type="match status" value="1"/>
</dbReference>
<keyword evidence="3" id="KW-1185">Reference proteome</keyword>
<dbReference type="Proteomes" id="UP000824782">
    <property type="component" value="Unassembled WGS sequence"/>
</dbReference>
<evidence type="ECO:0000313" key="2">
    <source>
        <dbReference type="EMBL" id="KAG8584472.1"/>
    </source>
</evidence>
<comment type="caution">
    <text evidence="2">The sequence shown here is derived from an EMBL/GenBank/DDBJ whole genome shotgun (WGS) entry which is preliminary data.</text>
</comment>
<proteinExistence type="predicted"/>
<dbReference type="AlphaFoldDB" id="A0AAV7CHD1"/>
<reference evidence="2" key="1">
    <citation type="thesis" date="2020" institute="ProQuest LLC" country="789 East Eisenhower Parkway, Ann Arbor, MI, USA">
        <title>Comparative Genomics and Chromosome Evolution.</title>
        <authorList>
            <person name="Mudd A.B."/>
        </authorList>
    </citation>
    <scope>NUCLEOTIDE SEQUENCE</scope>
    <source>
        <strain evidence="2">237g6f4</strain>
        <tissue evidence="2">Blood</tissue>
    </source>
</reference>
<evidence type="ECO:0008006" key="4">
    <source>
        <dbReference type="Google" id="ProtNLM"/>
    </source>
</evidence>
<feature type="compositionally biased region" description="Acidic residues" evidence="1">
    <location>
        <begin position="81"/>
        <end position="92"/>
    </location>
</feature>
<gene>
    <name evidence="2" type="ORF">GDO81_008838</name>
</gene>
<sequence length="145" mass="16917">MEEFSSEEDDDDEEEEQKIDFRNVDTKQMSWRTFVQFWILRVATTAFFTCDYLGGQLATLFGLNVPKYQYAIDEYQRAQEMDSDDDYEEPDGEGVRGTGDQNAPDERHHLQMQSLEYGTIQVTDHNPELEDKYQVDSEINLQPGP</sequence>
<dbReference type="PANTHER" id="PTHR31206:SF9">
    <property type="entry name" value="PROTEIN FAM177B"/>
    <property type="match status" value="1"/>
</dbReference>
<feature type="compositionally biased region" description="Basic and acidic residues" evidence="1">
    <location>
        <begin position="125"/>
        <end position="135"/>
    </location>
</feature>
<feature type="region of interest" description="Disordered" evidence="1">
    <location>
        <begin position="1"/>
        <end position="21"/>
    </location>
</feature>
<feature type="compositionally biased region" description="Acidic residues" evidence="1">
    <location>
        <begin position="1"/>
        <end position="17"/>
    </location>
</feature>
<dbReference type="EMBL" id="WNYA01000003">
    <property type="protein sequence ID" value="KAG8584471.1"/>
    <property type="molecule type" value="Genomic_DNA"/>
</dbReference>
<protein>
    <recommendedName>
        <fullName evidence="4">Protein FAM177B</fullName>
    </recommendedName>
</protein>
<evidence type="ECO:0000313" key="3">
    <source>
        <dbReference type="Proteomes" id="UP000824782"/>
    </source>
</evidence>
<dbReference type="InterPro" id="IPR028260">
    <property type="entry name" value="FAM177"/>
</dbReference>
<evidence type="ECO:0000256" key="1">
    <source>
        <dbReference type="SAM" id="MobiDB-lite"/>
    </source>
</evidence>